<dbReference type="GO" id="GO:0006351">
    <property type="term" value="P:DNA-templated transcription"/>
    <property type="evidence" value="ECO:0007669"/>
    <property type="project" value="InterPro"/>
</dbReference>
<dbReference type="GO" id="GO:0008270">
    <property type="term" value="F:zinc ion binding"/>
    <property type="evidence" value="ECO:0007669"/>
    <property type="project" value="InterPro"/>
</dbReference>
<dbReference type="HOGENOM" id="CLU_021747_1_0_1"/>
<dbReference type="EMBL" id="KB822717">
    <property type="protein sequence ID" value="ETN43951.1"/>
    <property type="molecule type" value="Genomic_DNA"/>
</dbReference>
<dbReference type="InParanoid" id="W2S5H5"/>
<keyword evidence="5" id="KW-1185">Reference proteome</keyword>
<keyword evidence="2" id="KW-0539">Nucleus</keyword>
<dbReference type="GeneID" id="19978421"/>
<dbReference type="Pfam" id="PF04082">
    <property type="entry name" value="Fungal_trans"/>
    <property type="match status" value="1"/>
</dbReference>
<protein>
    <recommendedName>
        <fullName evidence="3">Xylanolytic transcriptional activator regulatory domain-containing protein</fullName>
    </recommendedName>
</protein>
<evidence type="ECO:0000259" key="3">
    <source>
        <dbReference type="SMART" id="SM00906"/>
    </source>
</evidence>
<dbReference type="InterPro" id="IPR050613">
    <property type="entry name" value="Sec_Metabolite_Reg"/>
</dbReference>
<accession>W2S5H5</accession>
<dbReference type="VEuPathDB" id="FungiDB:HMPREF1541_11082"/>
<sequence length="421" mass="47092">MAQASELCKVFFTTINKVYHILREESFSEELATYSRDPESADLGWLALLCAVLSQGMLLQQASTAWKPTSTSFSGRDEAEKLLETAQSCIAQTAFTARPTIAAIQCLCITAVSRQLAPFSCYDTDSAWVLTGLILKLAYSLRLHDSKRIPDLSESEREKREMLWHAIVHLELRQSLTAGKPTMLRLRDLASLQRVDSGFSNAAWVSALPVVAEILDEKHSAEPTALSRQSIAQYDYELRRLLRRADESDVASTTVGIQHHQHIALTIFIRRTRLALHYPESSEPDAFLHYPEGYWASLECCLGLLALQRTLDECCQPSGCSWLAELFKEDFYTAALTLCQYLLQDVTRMGLAAPPLHADTGSSSGLQNHPKETVMETLRSCRDIWDRKKGLSFCQSMAYKVFNAVLKKIEEAETTGPTQGS</sequence>
<dbReference type="InterPro" id="IPR007219">
    <property type="entry name" value="XnlR_reg_dom"/>
</dbReference>
<proteinExistence type="predicted"/>
<dbReference type="eggNOG" id="ENOG502SDU9">
    <property type="taxonomic scope" value="Eukaryota"/>
</dbReference>
<dbReference type="Proteomes" id="UP000030752">
    <property type="component" value="Unassembled WGS sequence"/>
</dbReference>
<organism evidence="4 5">
    <name type="scientific">Cyphellophora europaea (strain CBS 101466)</name>
    <name type="common">Phialophora europaea</name>
    <dbReference type="NCBI Taxonomy" id="1220924"/>
    <lineage>
        <taxon>Eukaryota</taxon>
        <taxon>Fungi</taxon>
        <taxon>Dikarya</taxon>
        <taxon>Ascomycota</taxon>
        <taxon>Pezizomycotina</taxon>
        <taxon>Eurotiomycetes</taxon>
        <taxon>Chaetothyriomycetidae</taxon>
        <taxon>Chaetothyriales</taxon>
        <taxon>Cyphellophoraceae</taxon>
        <taxon>Cyphellophora</taxon>
    </lineage>
</organism>
<evidence type="ECO:0000256" key="2">
    <source>
        <dbReference type="ARBA" id="ARBA00023242"/>
    </source>
</evidence>
<dbReference type="SMART" id="SM00906">
    <property type="entry name" value="Fungal_trans"/>
    <property type="match status" value="1"/>
</dbReference>
<dbReference type="AlphaFoldDB" id="W2S5H5"/>
<dbReference type="RefSeq" id="XP_008713973.1">
    <property type="nucleotide sequence ID" value="XM_008715751.1"/>
</dbReference>
<dbReference type="OrthoDB" id="4157664at2759"/>
<dbReference type="CDD" id="cd12148">
    <property type="entry name" value="fungal_TF_MHR"/>
    <property type="match status" value="1"/>
</dbReference>
<dbReference type="GO" id="GO:0003677">
    <property type="term" value="F:DNA binding"/>
    <property type="evidence" value="ECO:0007669"/>
    <property type="project" value="InterPro"/>
</dbReference>
<name>W2S5H5_CYPE1</name>
<reference evidence="4 5" key="1">
    <citation type="submission" date="2013-03" db="EMBL/GenBank/DDBJ databases">
        <title>The Genome Sequence of Phialophora europaea CBS 101466.</title>
        <authorList>
            <consortium name="The Broad Institute Genomics Platform"/>
            <person name="Cuomo C."/>
            <person name="de Hoog S."/>
            <person name="Gorbushina A."/>
            <person name="Walker B."/>
            <person name="Young S.K."/>
            <person name="Zeng Q."/>
            <person name="Gargeya S."/>
            <person name="Fitzgerald M."/>
            <person name="Haas B."/>
            <person name="Abouelleil A."/>
            <person name="Allen A.W."/>
            <person name="Alvarado L."/>
            <person name="Arachchi H.M."/>
            <person name="Berlin A.M."/>
            <person name="Chapman S.B."/>
            <person name="Gainer-Dewar J."/>
            <person name="Goldberg J."/>
            <person name="Griggs A."/>
            <person name="Gujja S."/>
            <person name="Hansen M."/>
            <person name="Howarth C."/>
            <person name="Imamovic A."/>
            <person name="Ireland A."/>
            <person name="Larimer J."/>
            <person name="McCowan C."/>
            <person name="Murphy C."/>
            <person name="Pearson M."/>
            <person name="Poon T.W."/>
            <person name="Priest M."/>
            <person name="Roberts A."/>
            <person name="Saif S."/>
            <person name="Shea T."/>
            <person name="Sisk P."/>
            <person name="Sykes S."/>
            <person name="Wortman J."/>
            <person name="Nusbaum C."/>
            <person name="Birren B."/>
        </authorList>
    </citation>
    <scope>NUCLEOTIDE SEQUENCE [LARGE SCALE GENOMIC DNA]</scope>
    <source>
        <strain evidence="4 5">CBS 101466</strain>
    </source>
</reference>
<evidence type="ECO:0000313" key="4">
    <source>
        <dbReference type="EMBL" id="ETN43951.1"/>
    </source>
</evidence>
<dbReference type="PANTHER" id="PTHR31001:SF57">
    <property type="entry name" value="ZN(II)2CYS6 TRANSCRIPTION FACTOR (EUROFUNG)"/>
    <property type="match status" value="1"/>
</dbReference>
<evidence type="ECO:0000313" key="5">
    <source>
        <dbReference type="Proteomes" id="UP000030752"/>
    </source>
</evidence>
<evidence type="ECO:0000256" key="1">
    <source>
        <dbReference type="ARBA" id="ARBA00004123"/>
    </source>
</evidence>
<comment type="subcellular location">
    <subcellularLocation>
        <location evidence="1">Nucleus</location>
    </subcellularLocation>
</comment>
<gene>
    <name evidence="4" type="ORF">HMPREF1541_11082</name>
</gene>
<dbReference type="GO" id="GO:0005634">
    <property type="term" value="C:nucleus"/>
    <property type="evidence" value="ECO:0007669"/>
    <property type="project" value="UniProtKB-SubCell"/>
</dbReference>
<feature type="domain" description="Xylanolytic transcriptional activator regulatory" evidence="3">
    <location>
        <begin position="127"/>
        <end position="199"/>
    </location>
</feature>
<dbReference type="PANTHER" id="PTHR31001">
    <property type="entry name" value="UNCHARACTERIZED TRANSCRIPTIONAL REGULATORY PROTEIN"/>
    <property type="match status" value="1"/>
</dbReference>